<evidence type="ECO:0000259" key="14">
    <source>
        <dbReference type="PROSITE" id="PS50893"/>
    </source>
</evidence>
<feature type="transmembrane region" description="Helical" evidence="13">
    <location>
        <begin position="438"/>
        <end position="455"/>
    </location>
</feature>
<evidence type="ECO:0000259" key="15">
    <source>
        <dbReference type="PROSITE" id="PS50929"/>
    </source>
</evidence>
<dbReference type="OrthoDB" id="9787557at2"/>
<organism evidence="16 18">
    <name type="scientific">Iodobacter fluviatilis</name>
    <dbReference type="NCBI Taxonomy" id="537"/>
    <lineage>
        <taxon>Bacteria</taxon>
        <taxon>Pseudomonadati</taxon>
        <taxon>Pseudomonadota</taxon>
        <taxon>Betaproteobacteria</taxon>
        <taxon>Neisseriales</taxon>
        <taxon>Chitinibacteraceae</taxon>
        <taxon>Iodobacter</taxon>
    </lineage>
</organism>
<dbReference type="PROSITE" id="PS00211">
    <property type="entry name" value="ABC_TRANSPORTER_1"/>
    <property type="match status" value="1"/>
</dbReference>
<dbReference type="InterPro" id="IPR017871">
    <property type="entry name" value="ABC_transporter-like_CS"/>
</dbReference>
<dbReference type="InterPro" id="IPR003593">
    <property type="entry name" value="AAA+_ATPase"/>
</dbReference>
<dbReference type="SUPFAM" id="SSF52540">
    <property type="entry name" value="P-loop containing nucleoside triphosphate hydrolases"/>
    <property type="match status" value="1"/>
</dbReference>
<feature type="transmembrane region" description="Helical" evidence="13">
    <location>
        <begin position="401"/>
        <end position="426"/>
    </location>
</feature>
<keyword evidence="4 13" id="KW-0812">Transmembrane</keyword>
<evidence type="ECO:0000313" key="16">
    <source>
        <dbReference type="EMBL" id="STQ90350.1"/>
    </source>
</evidence>
<dbReference type="PANTHER" id="PTHR24221:SF654">
    <property type="entry name" value="ATP-BINDING CASSETTE SUB-FAMILY B MEMBER 6"/>
    <property type="match status" value="1"/>
</dbReference>
<dbReference type="InterPro" id="IPR036640">
    <property type="entry name" value="ABC1_TM_sf"/>
</dbReference>
<reference evidence="17 19" key="2">
    <citation type="submission" date="2019-03" db="EMBL/GenBank/DDBJ databases">
        <title>Genomic Encyclopedia of Type Strains, Phase IV (KMG-IV): sequencing the most valuable type-strain genomes for metagenomic binning, comparative biology and taxonomic classification.</title>
        <authorList>
            <person name="Goeker M."/>
        </authorList>
    </citation>
    <scope>NUCLEOTIDE SEQUENCE [LARGE SCALE GENOMIC DNA]</scope>
    <source>
        <strain evidence="17 19">DSM 3764</strain>
    </source>
</reference>
<evidence type="ECO:0000256" key="13">
    <source>
        <dbReference type="SAM" id="Phobius"/>
    </source>
</evidence>
<evidence type="ECO:0000256" key="2">
    <source>
        <dbReference type="ARBA" id="ARBA00022448"/>
    </source>
</evidence>
<dbReference type="InterPro" id="IPR022515">
    <property type="entry name" value="NHPM_micro_ABC2"/>
</dbReference>
<dbReference type="Pfam" id="PF00005">
    <property type="entry name" value="ABC_tran"/>
    <property type="match status" value="1"/>
</dbReference>
<reference evidence="16 18" key="1">
    <citation type="submission" date="2018-06" db="EMBL/GenBank/DDBJ databases">
        <authorList>
            <consortium name="Pathogen Informatics"/>
            <person name="Doyle S."/>
        </authorList>
    </citation>
    <scope>NUCLEOTIDE SEQUENCE [LARGE SCALE GENOMIC DNA]</scope>
    <source>
        <strain evidence="16 18">NCTC11159</strain>
    </source>
</reference>
<dbReference type="GO" id="GO:0005886">
    <property type="term" value="C:plasma membrane"/>
    <property type="evidence" value="ECO:0007669"/>
    <property type="project" value="UniProtKB-SubCell"/>
</dbReference>
<evidence type="ECO:0000256" key="10">
    <source>
        <dbReference type="ARBA" id="ARBA00055355"/>
    </source>
</evidence>
<evidence type="ECO:0000256" key="11">
    <source>
        <dbReference type="ARBA" id="ARBA00061173"/>
    </source>
</evidence>
<evidence type="ECO:0000256" key="12">
    <source>
        <dbReference type="ARBA" id="ARBA00072252"/>
    </source>
</evidence>
<name>A0A377Q6L6_9NEIS</name>
<dbReference type="SMART" id="SM00382">
    <property type="entry name" value="AAA"/>
    <property type="match status" value="1"/>
</dbReference>
<dbReference type="InterPro" id="IPR003439">
    <property type="entry name" value="ABC_transporter-like_ATP-bd"/>
</dbReference>
<dbReference type="Gene3D" id="3.40.50.300">
    <property type="entry name" value="P-loop containing nucleotide triphosphate hydrolases"/>
    <property type="match status" value="1"/>
</dbReference>
<evidence type="ECO:0000256" key="1">
    <source>
        <dbReference type="ARBA" id="ARBA00004651"/>
    </source>
</evidence>
<dbReference type="AlphaFoldDB" id="A0A377Q6L6"/>
<dbReference type="GO" id="GO:0140359">
    <property type="term" value="F:ABC-type transporter activity"/>
    <property type="evidence" value="ECO:0007669"/>
    <property type="project" value="InterPro"/>
</dbReference>
<dbReference type="Proteomes" id="UP000295794">
    <property type="component" value="Unassembled WGS sequence"/>
</dbReference>
<keyword evidence="9 13" id="KW-0472">Membrane</keyword>
<keyword evidence="7 17" id="KW-0067">ATP-binding</keyword>
<dbReference type="GO" id="GO:0016887">
    <property type="term" value="F:ATP hydrolysis activity"/>
    <property type="evidence" value="ECO:0007669"/>
    <property type="project" value="InterPro"/>
</dbReference>
<dbReference type="FunFam" id="3.40.50.300:FF:000299">
    <property type="entry name" value="ABC transporter ATP-binding protein/permease"/>
    <property type="match status" value="1"/>
</dbReference>
<evidence type="ECO:0000313" key="18">
    <source>
        <dbReference type="Proteomes" id="UP000255108"/>
    </source>
</evidence>
<proteinExistence type="inferred from homology"/>
<evidence type="ECO:0000256" key="7">
    <source>
        <dbReference type="ARBA" id="ARBA00022840"/>
    </source>
</evidence>
<comment type="function">
    <text evidence="10">Involved in the export of calmodulin-sensitive adenylate cyclase-hemolysin (cyclolysin).</text>
</comment>
<dbReference type="GO" id="GO:0031640">
    <property type="term" value="P:killing of cells of another organism"/>
    <property type="evidence" value="ECO:0007669"/>
    <property type="project" value="UniProtKB-KW"/>
</dbReference>
<dbReference type="SUPFAM" id="SSF90123">
    <property type="entry name" value="ABC transporter transmembrane region"/>
    <property type="match status" value="1"/>
</dbReference>
<dbReference type="NCBIfam" id="TIGR03797">
    <property type="entry name" value="NHLM_micro_ABC2"/>
    <property type="match status" value="1"/>
</dbReference>
<evidence type="ECO:0000256" key="4">
    <source>
        <dbReference type="ARBA" id="ARBA00022692"/>
    </source>
</evidence>
<keyword evidence="5" id="KW-0354">Hemolysis</keyword>
<gene>
    <name evidence="16" type="primary">apxIB_2</name>
    <name evidence="17" type="ORF">EV682_105143</name>
    <name evidence="16" type="ORF">NCTC11159_01414</name>
</gene>
<keyword evidence="6" id="KW-0547">Nucleotide-binding</keyword>
<feature type="transmembrane region" description="Helical" evidence="13">
    <location>
        <begin position="660"/>
        <end position="678"/>
    </location>
</feature>
<keyword evidence="19" id="KW-1185">Reference proteome</keyword>
<evidence type="ECO:0000256" key="8">
    <source>
        <dbReference type="ARBA" id="ARBA00022989"/>
    </source>
</evidence>
<dbReference type="EMBL" id="UGHR01000001">
    <property type="protein sequence ID" value="STQ90350.1"/>
    <property type="molecule type" value="Genomic_DNA"/>
</dbReference>
<dbReference type="Pfam" id="PF00664">
    <property type="entry name" value="ABC_membrane"/>
    <property type="match status" value="1"/>
</dbReference>
<feature type="domain" description="ABC transmembrane type-1" evidence="15">
    <location>
        <begin position="402"/>
        <end position="663"/>
    </location>
</feature>
<dbReference type="PANTHER" id="PTHR24221">
    <property type="entry name" value="ATP-BINDING CASSETTE SUB-FAMILY B"/>
    <property type="match status" value="1"/>
</dbReference>
<feature type="transmembrane region" description="Helical" evidence="13">
    <location>
        <begin position="542"/>
        <end position="563"/>
    </location>
</feature>
<dbReference type="RefSeq" id="WP_115226688.1">
    <property type="nucleotide sequence ID" value="NZ_CAWOLO010000005.1"/>
</dbReference>
<evidence type="ECO:0000256" key="3">
    <source>
        <dbReference type="ARBA" id="ARBA00022475"/>
    </source>
</evidence>
<evidence type="ECO:0000313" key="19">
    <source>
        <dbReference type="Proteomes" id="UP000295794"/>
    </source>
</evidence>
<sequence length="953" mass="101909">MNKPLERLAQPLIQLGELSQASLIRGAAESVCLLEKGSVDVFMVKQDGTGARSFLFTVVAGELLIFPTKDRAKAVLAQPSPDAEYRIIAKAALLDHVVQTKAMLASLLAPLIEHIAAAFAEKAASDCLMLGSEQACSQEQALTLGAERAGLWFTSSGQTRYFGQLPCEAGALMPLPLNTWVSLAPSSELSCFEPDASMPPEVQFEGVAELFSLLLQWVTVQKNHAAEQELQRLQMKSAQGSQVMANALAGFVTLFSLQSASDHRGSDRLLAACKVIGRRLGVTFKAAPAEGVRGKDAVREIAQASGVRTRIVALKGDWWRHDNGPLLVFVEQSKQAFALLPLRGGGYQIHEPQSGEVTQLNAEFAAQLAPFAYTFYAALPSKKLALSDILQFVFFAIRQDLAVVAAIACASALLGMAIPLASGHLFDSVFPAADYGQMVQLVVILFIASIVTLLFEATRSLAMLRIEGRASSDLQAAVWDRVLALPVPFFRDYSAGDLAMRINGINEIRQALSGTVIASLISSLFAILNVFLLFYYSAKLAMLAILLVTLAIGFNLAVGYFGVRITRQTAAVSGKLSGMVLEYLSGISKLRITGAESRAFANWAADFAAQKQLALRAGRLSNLNSVFSAAFPVAANALIFACLAMALAEPAGVKFSSGDFIAFGATWAVFLGAALSLVKTGLDLLAITATYDRTRPILEACPEVDESKASPGLLQGAIELSHLRFAYAADAPLVLDDVSMTIQPGEFIALVGASGSGKSTLLRLMLGFETPTHGGVYYDQHHLADVDIGAVRRQLGVVLQSGRLMSGDIFSNIIGSSPLKLADAWDAARACGLDQDINAMPMGMHTIVSDGGGTLSGGQRQRLLIARAIVNKPRIVFFDEATSALDNQSQALVSASMDRLQATRVVIAHRLSTIINADRIYVMDKGKIVQSGTYQQLIGEEGLFAELAKRQMA</sequence>
<comment type="similarity">
    <text evidence="11">Belongs to the ABC transporter superfamily. Cyclolysin exporter (TC 3.A.1.109.2) family.</text>
</comment>
<dbReference type="InterPro" id="IPR011527">
    <property type="entry name" value="ABC1_TM_dom"/>
</dbReference>
<protein>
    <recommendedName>
        <fullName evidence="12">Cyclolysin secretion/processing ATP-binding protein CyaB</fullName>
    </recommendedName>
</protein>
<keyword evidence="3" id="KW-1003">Cell membrane</keyword>
<evidence type="ECO:0000256" key="6">
    <source>
        <dbReference type="ARBA" id="ARBA00022741"/>
    </source>
</evidence>
<dbReference type="GO" id="GO:0034040">
    <property type="term" value="F:ATPase-coupled lipid transmembrane transporter activity"/>
    <property type="evidence" value="ECO:0007669"/>
    <property type="project" value="TreeGrafter"/>
</dbReference>
<evidence type="ECO:0000256" key="9">
    <source>
        <dbReference type="ARBA" id="ARBA00023136"/>
    </source>
</evidence>
<evidence type="ECO:0000256" key="5">
    <source>
        <dbReference type="ARBA" id="ARBA00022735"/>
    </source>
</evidence>
<feature type="transmembrane region" description="Helical" evidence="13">
    <location>
        <begin position="511"/>
        <end position="536"/>
    </location>
</feature>
<keyword evidence="2" id="KW-0813">Transport</keyword>
<dbReference type="Proteomes" id="UP000255108">
    <property type="component" value="Unassembled WGS sequence"/>
</dbReference>
<feature type="transmembrane region" description="Helical" evidence="13">
    <location>
        <begin position="626"/>
        <end position="648"/>
    </location>
</feature>
<feature type="domain" description="ABC transporter" evidence="14">
    <location>
        <begin position="718"/>
        <end position="950"/>
    </location>
</feature>
<dbReference type="InterPro" id="IPR027417">
    <property type="entry name" value="P-loop_NTPase"/>
</dbReference>
<comment type="subcellular location">
    <subcellularLocation>
        <location evidence="1">Cell membrane</location>
        <topology evidence="1">Multi-pass membrane protein</topology>
    </subcellularLocation>
</comment>
<keyword evidence="5" id="KW-0204">Cytolysis</keyword>
<evidence type="ECO:0000313" key="17">
    <source>
        <dbReference type="EMBL" id="TCU87018.1"/>
    </source>
</evidence>
<dbReference type="InterPro" id="IPR039421">
    <property type="entry name" value="Type_1_exporter"/>
</dbReference>
<dbReference type="Gene3D" id="1.20.1560.10">
    <property type="entry name" value="ABC transporter type 1, transmembrane domain"/>
    <property type="match status" value="1"/>
</dbReference>
<accession>A0A377Q6L6</accession>
<dbReference type="GO" id="GO:0005524">
    <property type="term" value="F:ATP binding"/>
    <property type="evidence" value="ECO:0007669"/>
    <property type="project" value="UniProtKB-KW"/>
</dbReference>
<dbReference type="PROSITE" id="PS50929">
    <property type="entry name" value="ABC_TM1F"/>
    <property type="match status" value="1"/>
</dbReference>
<dbReference type="EMBL" id="SMBT01000005">
    <property type="protein sequence ID" value="TCU87018.1"/>
    <property type="molecule type" value="Genomic_DNA"/>
</dbReference>
<keyword evidence="8 13" id="KW-1133">Transmembrane helix</keyword>
<dbReference type="PROSITE" id="PS50893">
    <property type="entry name" value="ABC_TRANSPORTER_2"/>
    <property type="match status" value="1"/>
</dbReference>